<evidence type="ECO:0000313" key="5">
    <source>
        <dbReference type="EMBL" id="CAB4981851.1"/>
    </source>
</evidence>
<evidence type="ECO:0000259" key="1">
    <source>
        <dbReference type="Pfam" id="PF00814"/>
    </source>
</evidence>
<dbReference type="EMBL" id="CAFABA010000104">
    <property type="protein sequence ID" value="CAB4834798.1"/>
    <property type="molecule type" value="Genomic_DNA"/>
</dbReference>
<accession>A0A6J7MLP0</accession>
<dbReference type="Pfam" id="PF00814">
    <property type="entry name" value="TsaD"/>
    <property type="match status" value="1"/>
</dbReference>
<dbReference type="PANTHER" id="PTHR11735">
    <property type="entry name" value="TRNA N6-ADENOSINE THREONYLCARBAMOYLTRANSFERASE"/>
    <property type="match status" value="1"/>
</dbReference>
<dbReference type="InterPro" id="IPR000905">
    <property type="entry name" value="Gcp-like_dom"/>
</dbReference>
<dbReference type="CDD" id="cd24032">
    <property type="entry name" value="ASKHA_NBD_TsaB"/>
    <property type="match status" value="1"/>
</dbReference>
<reference evidence="5" key="1">
    <citation type="submission" date="2020-05" db="EMBL/GenBank/DDBJ databases">
        <authorList>
            <person name="Chiriac C."/>
            <person name="Salcher M."/>
            <person name="Ghai R."/>
            <person name="Kavagutti S V."/>
        </authorList>
    </citation>
    <scope>NUCLEOTIDE SEQUENCE</scope>
</reference>
<dbReference type="InterPro" id="IPR022496">
    <property type="entry name" value="T6A_TsaB"/>
</dbReference>
<organism evidence="5">
    <name type="scientific">freshwater metagenome</name>
    <dbReference type="NCBI Taxonomy" id="449393"/>
    <lineage>
        <taxon>unclassified sequences</taxon>
        <taxon>metagenomes</taxon>
        <taxon>ecological metagenomes</taxon>
    </lineage>
</organism>
<evidence type="ECO:0000313" key="3">
    <source>
        <dbReference type="EMBL" id="CAB4834798.1"/>
    </source>
</evidence>
<dbReference type="SUPFAM" id="SSF53067">
    <property type="entry name" value="Actin-like ATPase domain"/>
    <property type="match status" value="2"/>
</dbReference>
<dbReference type="PANTHER" id="PTHR11735:SF11">
    <property type="entry name" value="TRNA THREONYLCARBAMOYLADENOSINE BIOSYNTHESIS PROTEIN TSAB"/>
    <property type="match status" value="1"/>
</dbReference>
<dbReference type="NCBIfam" id="TIGR03725">
    <property type="entry name" value="T6A_YeaZ"/>
    <property type="match status" value="1"/>
</dbReference>
<protein>
    <submittedName>
        <fullName evidence="5">Unannotated protein</fullName>
    </submittedName>
</protein>
<evidence type="ECO:0000313" key="4">
    <source>
        <dbReference type="EMBL" id="CAB4925480.1"/>
    </source>
</evidence>
<dbReference type="EMBL" id="CAEZYR010000021">
    <property type="protein sequence ID" value="CAB4735861.1"/>
    <property type="molecule type" value="Genomic_DNA"/>
</dbReference>
<proteinExistence type="predicted"/>
<evidence type="ECO:0000313" key="2">
    <source>
        <dbReference type="EMBL" id="CAB4735861.1"/>
    </source>
</evidence>
<dbReference type="GO" id="GO:0002949">
    <property type="term" value="P:tRNA threonylcarbamoyladenosine modification"/>
    <property type="evidence" value="ECO:0007669"/>
    <property type="project" value="InterPro"/>
</dbReference>
<name>A0A6J7MLP0_9ZZZZ</name>
<dbReference type="AlphaFoldDB" id="A0A6J7MLP0"/>
<dbReference type="GO" id="GO:0005829">
    <property type="term" value="C:cytosol"/>
    <property type="evidence" value="ECO:0007669"/>
    <property type="project" value="TreeGrafter"/>
</dbReference>
<gene>
    <name evidence="2" type="ORF">UFOPK2754_00822</name>
    <name evidence="3" type="ORF">UFOPK3139_02203</name>
    <name evidence="4" type="ORF">UFOPK3543_02337</name>
    <name evidence="5" type="ORF">UFOPK3967_00408</name>
</gene>
<feature type="domain" description="Gcp-like" evidence="1">
    <location>
        <begin position="32"/>
        <end position="226"/>
    </location>
</feature>
<sequence length="232" mass="25277">MLVLGIESATTQVGCAIGGHEGVLASAHSSRAKRHAEILTPQIDFVRRQARIELREIGVVAVDLGPGLFTGLRVGIASAMAIAHALTVPMIGVASLDLLAFPVRFTSKLIVAAIDARRGELFHAFYRPVPGGVQRVSDYEVSSPDDLASEILARSEDCLVVGDGVLRYHEVFDGLRKVELADFGFAYPNAASLVQLAHAQALREQWVKPWEITPLYLRKPDIDINWATRDTK</sequence>
<dbReference type="EMBL" id="CAFBMH010000111">
    <property type="protein sequence ID" value="CAB4925480.1"/>
    <property type="molecule type" value="Genomic_DNA"/>
</dbReference>
<dbReference type="EMBL" id="CAFBOS010000015">
    <property type="protein sequence ID" value="CAB4981851.1"/>
    <property type="molecule type" value="Genomic_DNA"/>
</dbReference>
<dbReference type="InterPro" id="IPR043129">
    <property type="entry name" value="ATPase_NBD"/>
</dbReference>
<dbReference type="Gene3D" id="3.30.420.40">
    <property type="match status" value="2"/>
</dbReference>